<dbReference type="InterPro" id="IPR037401">
    <property type="entry name" value="SnoaL-like"/>
</dbReference>
<dbReference type="SUPFAM" id="SSF54427">
    <property type="entry name" value="NTF2-like"/>
    <property type="match status" value="1"/>
</dbReference>
<gene>
    <name evidence="2" type="ORF">SAMN04488511_109203</name>
</gene>
<sequence length="125" mass="14279">MPLKEEIVRNYVEAYNNFDVDNMVINFDENVVFENVQNNETNMSLKGIAAFKEQAEQAKAYFKTREQRIKSIKHAAQQVEIEIDYYAILAIDLPNGLKAGEAINLSGRSVFLFESDKVIKLTDIS</sequence>
<evidence type="ECO:0000313" key="3">
    <source>
        <dbReference type="Proteomes" id="UP000198836"/>
    </source>
</evidence>
<dbReference type="Pfam" id="PF12680">
    <property type="entry name" value="SnoaL_2"/>
    <property type="match status" value="1"/>
</dbReference>
<protein>
    <submittedName>
        <fullName evidence="2">SnoaL-like domain-containing protein</fullName>
    </submittedName>
</protein>
<dbReference type="OrthoDB" id="582835at2"/>
<organism evidence="2 3">
    <name type="scientific">Pedobacter suwonensis</name>
    <dbReference type="NCBI Taxonomy" id="332999"/>
    <lineage>
        <taxon>Bacteria</taxon>
        <taxon>Pseudomonadati</taxon>
        <taxon>Bacteroidota</taxon>
        <taxon>Sphingobacteriia</taxon>
        <taxon>Sphingobacteriales</taxon>
        <taxon>Sphingobacteriaceae</taxon>
        <taxon>Pedobacter</taxon>
    </lineage>
</organism>
<feature type="domain" description="SnoaL-like" evidence="1">
    <location>
        <begin position="8"/>
        <end position="119"/>
    </location>
</feature>
<dbReference type="STRING" id="332999.SAMN04488511_109203"/>
<evidence type="ECO:0000259" key="1">
    <source>
        <dbReference type="Pfam" id="PF12680"/>
    </source>
</evidence>
<evidence type="ECO:0000313" key="2">
    <source>
        <dbReference type="EMBL" id="SFA50892.1"/>
    </source>
</evidence>
<dbReference type="Proteomes" id="UP000198836">
    <property type="component" value="Unassembled WGS sequence"/>
</dbReference>
<name>A0A1I0TGG7_9SPHI</name>
<reference evidence="3" key="1">
    <citation type="submission" date="2016-10" db="EMBL/GenBank/DDBJ databases">
        <authorList>
            <person name="Varghese N."/>
            <person name="Submissions S."/>
        </authorList>
    </citation>
    <scope>NUCLEOTIDE SEQUENCE [LARGE SCALE GENOMIC DNA]</scope>
    <source>
        <strain evidence="3">DSM 18130</strain>
    </source>
</reference>
<accession>A0A1I0TGG7</accession>
<dbReference type="AlphaFoldDB" id="A0A1I0TGG7"/>
<dbReference type="GeneID" id="96614917"/>
<dbReference type="Gene3D" id="3.10.450.50">
    <property type="match status" value="1"/>
</dbReference>
<dbReference type="RefSeq" id="WP_090984158.1">
    <property type="nucleotide sequence ID" value="NZ_CP031708.1"/>
</dbReference>
<dbReference type="EMBL" id="FOJM01000009">
    <property type="protein sequence ID" value="SFA50892.1"/>
    <property type="molecule type" value="Genomic_DNA"/>
</dbReference>
<keyword evidence="3" id="KW-1185">Reference proteome</keyword>
<proteinExistence type="predicted"/>
<dbReference type="InterPro" id="IPR032710">
    <property type="entry name" value="NTF2-like_dom_sf"/>
</dbReference>